<proteinExistence type="predicted"/>
<comment type="caution">
    <text evidence="1">The sequence shown here is derived from an EMBL/GenBank/DDBJ whole genome shotgun (WGS) entry which is preliminary data.</text>
</comment>
<organism evidence="1 2">
    <name type="scientific">Lasiodiplodia mahajangana</name>
    <dbReference type="NCBI Taxonomy" id="1108764"/>
    <lineage>
        <taxon>Eukaryota</taxon>
        <taxon>Fungi</taxon>
        <taxon>Dikarya</taxon>
        <taxon>Ascomycota</taxon>
        <taxon>Pezizomycotina</taxon>
        <taxon>Dothideomycetes</taxon>
        <taxon>Dothideomycetes incertae sedis</taxon>
        <taxon>Botryosphaeriales</taxon>
        <taxon>Botryosphaeriaceae</taxon>
        <taxon>Lasiodiplodia</taxon>
    </lineage>
</organism>
<evidence type="ECO:0000313" key="1">
    <source>
        <dbReference type="EMBL" id="KAJ8131238.1"/>
    </source>
</evidence>
<dbReference type="EMBL" id="JAPUUL010000330">
    <property type="protein sequence ID" value="KAJ8131238.1"/>
    <property type="molecule type" value="Genomic_DNA"/>
</dbReference>
<evidence type="ECO:0000313" key="2">
    <source>
        <dbReference type="Proteomes" id="UP001153332"/>
    </source>
</evidence>
<keyword evidence="2" id="KW-1185">Reference proteome</keyword>
<reference evidence="1" key="1">
    <citation type="submission" date="2022-12" db="EMBL/GenBank/DDBJ databases">
        <title>Genome Sequence of Lasiodiplodia mahajangana.</title>
        <authorList>
            <person name="Buettner E."/>
        </authorList>
    </citation>
    <scope>NUCLEOTIDE SEQUENCE</scope>
    <source>
        <strain evidence="1">VT137</strain>
    </source>
</reference>
<sequence length="420" mass="47672">MYNSARISARIEKFTSHGSQPHLPILINNNQTFNFTPTRESVEDTIVEKYKLVSEVGATALRHIKLIKLLPLDPDRQSWNRQQISGSNETQTSISIILEEFIIGSAPHFVALSYVWGNENSGTVIKVNGKPFAIRENLMMALMQLQILCPNTYIWTDAICINQSNEEEKSYIVQHMGQIFHAAQKVYAWLGLADPGIDGPGDSSHALWDHLEEIGNLFWDEAGHDNRLDQMPLNLTPILDKLLPELNARLEGGFPTLAYSRFSNRVYWQRVWVLQEVYLARELIFCCGSKTMISKNLAGALILLEAYQKYIASRGMEAGSPKLQEFAFTAPCYPEMHRMLIYTSIYPAEVHSLRIAMTNFCVKERPRGAQSTDPRDMVFGLLGFANAAEREYIKADYKKAVQEVYRDTTRALMQRASPIS</sequence>
<name>A0ACC2JUN7_9PEZI</name>
<accession>A0ACC2JUN7</accession>
<protein>
    <submittedName>
        <fullName evidence="1">Uncharacterized protein</fullName>
    </submittedName>
</protein>
<gene>
    <name evidence="1" type="ORF">O1611_g2388</name>
</gene>
<dbReference type="Proteomes" id="UP001153332">
    <property type="component" value="Unassembled WGS sequence"/>
</dbReference>